<dbReference type="AlphaFoldDB" id="A0A6A3K7G2"/>
<evidence type="ECO:0000313" key="2">
    <source>
        <dbReference type="EMBL" id="KAE8999499.1"/>
    </source>
</evidence>
<feature type="compositionally biased region" description="Polar residues" evidence="1">
    <location>
        <begin position="33"/>
        <end position="44"/>
    </location>
</feature>
<gene>
    <name evidence="3" type="ORF">PR001_g18110</name>
    <name evidence="2" type="ORF">PR002_g18439</name>
    <name evidence="4" type="ORF">PR003_g19452</name>
</gene>
<sequence length="52" mass="5695">MGIRVVISLIWCIPRPCHTTSQRDEKGCHPHRSGTQPATSTADWSQLAPGPI</sequence>
<dbReference type="Proteomes" id="UP000434957">
    <property type="component" value="Unassembled WGS sequence"/>
</dbReference>
<keyword evidence="6" id="KW-1185">Reference proteome</keyword>
<evidence type="ECO:0000313" key="3">
    <source>
        <dbReference type="EMBL" id="KAE9002971.1"/>
    </source>
</evidence>
<evidence type="ECO:0000313" key="5">
    <source>
        <dbReference type="Proteomes" id="UP000429607"/>
    </source>
</evidence>
<name>A0A6A3K7G2_9STRA</name>
<dbReference type="Proteomes" id="UP000435112">
    <property type="component" value="Unassembled WGS sequence"/>
</dbReference>
<evidence type="ECO:0000256" key="1">
    <source>
        <dbReference type="SAM" id="MobiDB-lite"/>
    </source>
</evidence>
<evidence type="ECO:0000313" key="6">
    <source>
        <dbReference type="Proteomes" id="UP000434957"/>
    </source>
</evidence>
<dbReference type="EMBL" id="QXFV01001565">
    <property type="protein sequence ID" value="KAE9002971.1"/>
    <property type="molecule type" value="Genomic_DNA"/>
</dbReference>
<proteinExistence type="predicted"/>
<dbReference type="EMBL" id="QXFU01001577">
    <property type="protein sequence ID" value="KAE8999499.1"/>
    <property type="molecule type" value="Genomic_DNA"/>
</dbReference>
<evidence type="ECO:0000313" key="7">
    <source>
        <dbReference type="Proteomes" id="UP000435112"/>
    </source>
</evidence>
<comment type="caution">
    <text evidence="3">The sequence shown here is derived from an EMBL/GenBank/DDBJ whole genome shotgun (WGS) entry which is preliminary data.</text>
</comment>
<protein>
    <submittedName>
        <fullName evidence="3">Uncharacterized protein</fullName>
    </submittedName>
</protein>
<dbReference type="Proteomes" id="UP000429607">
    <property type="component" value="Unassembled WGS sequence"/>
</dbReference>
<feature type="region of interest" description="Disordered" evidence="1">
    <location>
        <begin position="19"/>
        <end position="52"/>
    </location>
</feature>
<organism evidence="3 5">
    <name type="scientific">Phytophthora rubi</name>
    <dbReference type="NCBI Taxonomy" id="129364"/>
    <lineage>
        <taxon>Eukaryota</taxon>
        <taxon>Sar</taxon>
        <taxon>Stramenopiles</taxon>
        <taxon>Oomycota</taxon>
        <taxon>Peronosporomycetes</taxon>
        <taxon>Peronosporales</taxon>
        <taxon>Peronosporaceae</taxon>
        <taxon>Phytophthora</taxon>
    </lineage>
</organism>
<dbReference type="OrthoDB" id="10268359at2759"/>
<accession>A0A6A3K7G2</accession>
<reference evidence="5 7" key="1">
    <citation type="submission" date="2018-09" db="EMBL/GenBank/DDBJ databases">
        <title>Genomic investigation of the strawberry pathogen Phytophthora fragariae indicates pathogenicity is determined by transcriptional variation in three key races.</title>
        <authorList>
            <person name="Adams T.M."/>
            <person name="Armitage A.D."/>
            <person name="Sobczyk M.K."/>
            <person name="Bates H.J."/>
            <person name="Dunwell J.M."/>
            <person name="Nellist C.F."/>
            <person name="Harrison R.J."/>
        </authorList>
    </citation>
    <scope>NUCLEOTIDE SEQUENCE [LARGE SCALE GENOMIC DNA]</scope>
    <source>
        <strain evidence="3 5">SCRP249</strain>
        <strain evidence="2 7">SCRP324</strain>
        <strain evidence="4 6">SCRP333</strain>
    </source>
</reference>
<dbReference type="EMBL" id="QXFT01001640">
    <property type="protein sequence ID" value="KAE9313625.1"/>
    <property type="molecule type" value="Genomic_DNA"/>
</dbReference>
<evidence type="ECO:0000313" key="4">
    <source>
        <dbReference type="EMBL" id="KAE9313625.1"/>
    </source>
</evidence>